<dbReference type="AlphaFoldDB" id="X1CWF1"/>
<name>X1CWF1_9ZZZZ</name>
<evidence type="ECO:0000256" key="1">
    <source>
        <dbReference type="SAM" id="Phobius"/>
    </source>
</evidence>
<accession>X1CWF1</accession>
<feature type="transmembrane region" description="Helical" evidence="1">
    <location>
        <begin position="63"/>
        <end position="84"/>
    </location>
</feature>
<dbReference type="EMBL" id="BART01031233">
    <property type="protein sequence ID" value="GAH12157.1"/>
    <property type="molecule type" value="Genomic_DNA"/>
</dbReference>
<keyword evidence="1" id="KW-0472">Membrane</keyword>
<proteinExistence type="predicted"/>
<reference evidence="2" key="1">
    <citation type="journal article" date="2014" name="Front. Microbiol.">
        <title>High frequency of phylogenetically diverse reductive dehalogenase-homologous genes in deep subseafloor sedimentary metagenomes.</title>
        <authorList>
            <person name="Kawai M."/>
            <person name="Futagami T."/>
            <person name="Toyoda A."/>
            <person name="Takaki Y."/>
            <person name="Nishi S."/>
            <person name="Hori S."/>
            <person name="Arai W."/>
            <person name="Tsubouchi T."/>
            <person name="Morono Y."/>
            <person name="Uchiyama I."/>
            <person name="Ito T."/>
            <person name="Fujiyama A."/>
            <person name="Inagaki F."/>
            <person name="Takami H."/>
        </authorList>
    </citation>
    <scope>NUCLEOTIDE SEQUENCE</scope>
    <source>
        <strain evidence="2">Expedition CK06-06</strain>
    </source>
</reference>
<protein>
    <submittedName>
        <fullName evidence="2">Uncharacterized protein</fullName>
    </submittedName>
</protein>
<evidence type="ECO:0000313" key="2">
    <source>
        <dbReference type="EMBL" id="GAH12157.1"/>
    </source>
</evidence>
<feature type="non-terminal residue" evidence="2">
    <location>
        <position position="101"/>
    </location>
</feature>
<organism evidence="2">
    <name type="scientific">marine sediment metagenome</name>
    <dbReference type="NCBI Taxonomy" id="412755"/>
    <lineage>
        <taxon>unclassified sequences</taxon>
        <taxon>metagenomes</taxon>
        <taxon>ecological metagenomes</taxon>
    </lineage>
</organism>
<keyword evidence="1" id="KW-0812">Transmembrane</keyword>
<gene>
    <name evidence="2" type="ORF">S01H4_54301</name>
</gene>
<keyword evidence="1" id="KW-1133">Transmembrane helix</keyword>
<sequence>MRLKENPNRVVMNLFHEKQMKTIKKIQALKPCDSSISFSSSAWYENPENLFSNPLKFDPPSEFPYSIFFFLLVMIVVSICCICLRRLIWRVLSNYIEQKKT</sequence>
<comment type="caution">
    <text evidence="2">The sequence shown here is derived from an EMBL/GenBank/DDBJ whole genome shotgun (WGS) entry which is preliminary data.</text>
</comment>